<feature type="compositionally biased region" description="Basic residues" evidence="1">
    <location>
        <begin position="51"/>
        <end position="63"/>
    </location>
</feature>
<reference evidence="2 3" key="1">
    <citation type="submission" date="2018-09" db="EMBL/GenBank/DDBJ databases">
        <title>Complete genome sequence of Euzebya sp. DY32-46 isolated from seawater of Pacific Ocean.</title>
        <authorList>
            <person name="Xu L."/>
            <person name="Wu Y.-H."/>
            <person name="Xu X.-W."/>
        </authorList>
    </citation>
    <scope>NUCLEOTIDE SEQUENCE [LARGE SCALE GENOMIC DNA]</scope>
    <source>
        <strain evidence="2 3">DY32-46</strain>
        <plasmid evidence="3">pedy32-46i</plasmid>
    </source>
</reference>
<feature type="compositionally biased region" description="Low complexity" evidence="1">
    <location>
        <begin position="40"/>
        <end position="50"/>
    </location>
</feature>
<geneLocation type="plasmid" evidence="3">
    <name>pedy32-46i</name>
</geneLocation>
<evidence type="ECO:0000313" key="2">
    <source>
        <dbReference type="EMBL" id="AXV09847.1"/>
    </source>
</evidence>
<feature type="region of interest" description="Disordered" evidence="1">
    <location>
        <begin position="1"/>
        <end position="63"/>
    </location>
</feature>
<evidence type="ECO:0000313" key="3">
    <source>
        <dbReference type="Proteomes" id="UP000264006"/>
    </source>
</evidence>
<proteinExistence type="predicted"/>
<name>A0A346Y5V0_9ACTN</name>
<keyword evidence="3" id="KW-1185">Reference proteome</keyword>
<evidence type="ECO:0000256" key="1">
    <source>
        <dbReference type="SAM" id="MobiDB-lite"/>
    </source>
</evidence>
<protein>
    <submittedName>
        <fullName evidence="2">Uncharacterized protein</fullName>
    </submittedName>
</protein>
<keyword evidence="2" id="KW-0614">Plasmid</keyword>
<sequence>MADAAKRPSHSPTAKSLNTAAAESAHPDDTIKPAAATPTRSGSGRASAAARRNRLTAVRHRFC</sequence>
<dbReference type="AlphaFoldDB" id="A0A346Y5V0"/>
<dbReference type="Proteomes" id="UP000264006">
    <property type="component" value="Plasmid pEDY32-46I"/>
</dbReference>
<accession>A0A346Y5V0</accession>
<feature type="compositionally biased region" description="Polar residues" evidence="1">
    <location>
        <begin position="10"/>
        <end position="21"/>
    </location>
</feature>
<gene>
    <name evidence="2" type="ORF">DVS28_b0077</name>
</gene>
<dbReference type="KEGG" id="euz:DVS28_b0077"/>
<dbReference type="EMBL" id="CP031166">
    <property type="protein sequence ID" value="AXV09847.1"/>
    <property type="molecule type" value="Genomic_DNA"/>
</dbReference>
<organism evidence="2 3">
    <name type="scientific">Euzebya pacifica</name>
    <dbReference type="NCBI Taxonomy" id="1608957"/>
    <lineage>
        <taxon>Bacteria</taxon>
        <taxon>Bacillati</taxon>
        <taxon>Actinomycetota</taxon>
        <taxon>Nitriliruptoria</taxon>
        <taxon>Euzebyales</taxon>
    </lineage>
</organism>